<comment type="subcellular location">
    <subcellularLocation>
        <location evidence="1">Cell membrane</location>
        <topology evidence="1">Multi-pass membrane protein</topology>
    </subcellularLocation>
</comment>
<feature type="transmembrane region" description="Helical" evidence="8">
    <location>
        <begin position="59"/>
        <end position="78"/>
    </location>
</feature>
<dbReference type="Proteomes" id="UP000199630">
    <property type="component" value="Unassembled WGS sequence"/>
</dbReference>
<feature type="transmembrane region" description="Helical" evidence="8">
    <location>
        <begin position="289"/>
        <end position="310"/>
    </location>
</feature>
<dbReference type="InterPro" id="IPR001851">
    <property type="entry name" value="ABC_transp_permease"/>
</dbReference>
<keyword evidence="2" id="KW-0813">Transport</keyword>
<keyword evidence="3" id="KW-1003">Cell membrane</keyword>
<feature type="transmembrane region" description="Helical" evidence="8">
    <location>
        <begin position="256"/>
        <end position="277"/>
    </location>
</feature>
<protein>
    <submittedName>
        <fullName evidence="9">Monosaccharide ABC transporter membrane protein, CUT2 family</fullName>
    </submittedName>
</protein>
<feature type="transmembrane region" description="Helical" evidence="8">
    <location>
        <begin position="230"/>
        <end position="250"/>
    </location>
</feature>
<dbReference type="CDD" id="cd06579">
    <property type="entry name" value="TM_PBP1_transp_AraH_like"/>
    <property type="match status" value="1"/>
</dbReference>
<name>A0A1I3R273_9RHOB</name>
<evidence type="ECO:0000313" key="10">
    <source>
        <dbReference type="Proteomes" id="UP000199630"/>
    </source>
</evidence>
<reference evidence="10" key="1">
    <citation type="submission" date="2016-10" db="EMBL/GenBank/DDBJ databases">
        <authorList>
            <person name="Varghese N."/>
            <person name="Submissions S."/>
        </authorList>
    </citation>
    <scope>NUCLEOTIDE SEQUENCE [LARGE SCALE GENOMIC DNA]</scope>
    <source>
        <strain evidence="10">DSM 26471</strain>
    </source>
</reference>
<dbReference type="EMBL" id="FORH01000003">
    <property type="protein sequence ID" value="SFJ40683.1"/>
    <property type="molecule type" value="Genomic_DNA"/>
</dbReference>
<keyword evidence="7 8" id="KW-0472">Membrane</keyword>
<feature type="transmembrane region" description="Helical" evidence="8">
    <location>
        <begin position="28"/>
        <end position="47"/>
    </location>
</feature>
<keyword evidence="4" id="KW-0997">Cell inner membrane</keyword>
<dbReference type="OrthoDB" id="192433at2"/>
<dbReference type="GO" id="GO:0005886">
    <property type="term" value="C:plasma membrane"/>
    <property type="evidence" value="ECO:0007669"/>
    <property type="project" value="UniProtKB-SubCell"/>
</dbReference>
<feature type="transmembrane region" description="Helical" evidence="8">
    <location>
        <begin position="175"/>
        <end position="201"/>
    </location>
</feature>
<dbReference type="STRING" id="588602.SAMN04487991_2062"/>
<dbReference type="PANTHER" id="PTHR32196">
    <property type="entry name" value="ABC TRANSPORTER PERMEASE PROTEIN YPHD-RELATED-RELATED"/>
    <property type="match status" value="1"/>
</dbReference>
<feature type="transmembrane region" description="Helical" evidence="8">
    <location>
        <begin position="109"/>
        <end position="128"/>
    </location>
</feature>
<sequence>MTLAKDTQTLPTQALKKPAGQGFKRTEFIERAGLILLLLLVIVVFSGLRPNTFATYANFRSIATVQPVMAVTAIALIVPLIGGRFDVSVGATLGLSAIATASAMSHFDLPLVVSIVIGIGAGALIGAINGTIVAYLGVNSIIGTLGIATILGGIVTGYTNGIPISSGLSPVLTNISIQSVFGIPVLFILMALIAAAAWFLLTQTPYGRNLAAVGSNAESARLAGIRTKRVVMQSFVIAGSLAGVAGVLQIGAQGNAGPQLVGITFILPALAAAFLGATTWEPGKFTVQGTLIGIFFLGTTISGLSLVGIQPWITDVFNGAAVVLAIALSAQLRRRRTGSLEIGS</sequence>
<keyword evidence="5 8" id="KW-0812">Transmembrane</keyword>
<keyword evidence="10" id="KW-1185">Reference proteome</keyword>
<keyword evidence="6 8" id="KW-1133">Transmembrane helix</keyword>
<proteinExistence type="predicted"/>
<dbReference type="GO" id="GO:0022857">
    <property type="term" value="F:transmembrane transporter activity"/>
    <property type="evidence" value="ECO:0007669"/>
    <property type="project" value="InterPro"/>
</dbReference>
<dbReference type="PANTHER" id="PTHR32196:SF21">
    <property type="entry name" value="ABC TRANSPORTER PERMEASE PROTEIN YPHD-RELATED"/>
    <property type="match status" value="1"/>
</dbReference>
<evidence type="ECO:0000256" key="4">
    <source>
        <dbReference type="ARBA" id="ARBA00022519"/>
    </source>
</evidence>
<dbReference type="Pfam" id="PF02653">
    <property type="entry name" value="BPD_transp_2"/>
    <property type="match status" value="1"/>
</dbReference>
<dbReference type="AlphaFoldDB" id="A0A1I3R273"/>
<accession>A0A1I3R273</accession>
<evidence type="ECO:0000256" key="7">
    <source>
        <dbReference type="ARBA" id="ARBA00023136"/>
    </source>
</evidence>
<dbReference type="RefSeq" id="WP_090060591.1">
    <property type="nucleotide sequence ID" value="NZ_FORH01000003.1"/>
</dbReference>
<evidence type="ECO:0000256" key="2">
    <source>
        <dbReference type="ARBA" id="ARBA00022448"/>
    </source>
</evidence>
<evidence type="ECO:0000313" key="9">
    <source>
        <dbReference type="EMBL" id="SFJ40683.1"/>
    </source>
</evidence>
<evidence type="ECO:0000256" key="6">
    <source>
        <dbReference type="ARBA" id="ARBA00022989"/>
    </source>
</evidence>
<evidence type="ECO:0000256" key="3">
    <source>
        <dbReference type="ARBA" id="ARBA00022475"/>
    </source>
</evidence>
<feature type="transmembrane region" description="Helical" evidence="8">
    <location>
        <begin position="135"/>
        <end position="155"/>
    </location>
</feature>
<gene>
    <name evidence="9" type="ORF">SAMN04487991_2062</name>
</gene>
<organism evidence="9 10">
    <name type="scientific">Celeribacter neptunius</name>
    <dbReference type="NCBI Taxonomy" id="588602"/>
    <lineage>
        <taxon>Bacteria</taxon>
        <taxon>Pseudomonadati</taxon>
        <taxon>Pseudomonadota</taxon>
        <taxon>Alphaproteobacteria</taxon>
        <taxon>Rhodobacterales</taxon>
        <taxon>Roseobacteraceae</taxon>
        <taxon>Celeribacter</taxon>
    </lineage>
</organism>
<evidence type="ECO:0000256" key="1">
    <source>
        <dbReference type="ARBA" id="ARBA00004651"/>
    </source>
</evidence>
<evidence type="ECO:0000256" key="5">
    <source>
        <dbReference type="ARBA" id="ARBA00022692"/>
    </source>
</evidence>
<evidence type="ECO:0000256" key="8">
    <source>
        <dbReference type="SAM" id="Phobius"/>
    </source>
</evidence>